<keyword evidence="5" id="KW-0678">Repressor</keyword>
<dbReference type="SMART" id="SM00529">
    <property type="entry name" value="HTH_DTXR"/>
    <property type="match status" value="1"/>
</dbReference>
<comment type="similarity">
    <text evidence="2">Belongs to the DtxR/MntR family.</text>
</comment>
<comment type="subunit">
    <text evidence="3">Homodimer.</text>
</comment>
<evidence type="ECO:0000256" key="6">
    <source>
        <dbReference type="ARBA" id="ARBA00023004"/>
    </source>
</evidence>
<dbReference type="SMART" id="SM00899">
    <property type="entry name" value="FeoA"/>
    <property type="match status" value="1"/>
</dbReference>
<keyword evidence="7" id="KW-0805">Transcription regulation</keyword>
<dbReference type="AlphaFoldDB" id="A0A6M6JL51"/>
<evidence type="ECO:0000256" key="3">
    <source>
        <dbReference type="ARBA" id="ARBA00011738"/>
    </source>
</evidence>
<dbReference type="InterPro" id="IPR036421">
    <property type="entry name" value="Fe_dep_repressor_sf"/>
</dbReference>
<accession>A0A6M6JL51</accession>
<dbReference type="InterPro" id="IPR022687">
    <property type="entry name" value="HTH_DTXR"/>
</dbReference>
<dbReference type="RefSeq" id="WP_172161053.1">
    <property type="nucleotide sequence ID" value="NZ_CP053564.1"/>
</dbReference>
<dbReference type="PROSITE" id="PS50944">
    <property type="entry name" value="HTH_DTXR"/>
    <property type="match status" value="1"/>
</dbReference>
<evidence type="ECO:0000256" key="8">
    <source>
        <dbReference type="ARBA" id="ARBA00023125"/>
    </source>
</evidence>
<dbReference type="InterPro" id="IPR038157">
    <property type="entry name" value="FeoA_core_dom"/>
</dbReference>
<dbReference type="Gene3D" id="1.10.10.10">
    <property type="entry name" value="Winged helix-like DNA-binding domain superfamily/Winged helix DNA-binding domain"/>
    <property type="match status" value="1"/>
</dbReference>
<keyword evidence="8" id="KW-0238">DNA-binding</keyword>
<dbReference type="InterPro" id="IPR036390">
    <property type="entry name" value="WH_DNA-bd_sf"/>
</dbReference>
<dbReference type="InterPro" id="IPR007167">
    <property type="entry name" value="Fe-transptr_FeoA-like"/>
</dbReference>
<dbReference type="KEGG" id="pbro:HOP40_20660"/>
<evidence type="ECO:0000256" key="4">
    <source>
        <dbReference type="ARBA" id="ARBA00022490"/>
    </source>
</evidence>
<dbReference type="GO" id="GO:0046983">
    <property type="term" value="F:protein dimerization activity"/>
    <property type="evidence" value="ECO:0007669"/>
    <property type="project" value="InterPro"/>
</dbReference>
<dbReference type="GO" id="GO:0003677">
    <property type="term" value="F:DNA binding"/>
    <property type="evidence" value="ECO:0007669"/>
    <property type="project" value="UniProtKB-KW"/>
</dbReference>
<proteinExistence type="inferred from homology"/>
<evidence type="ECO:0000256" key="11">
    <source>
        <dbReference type="ARBA" id="ARBA00023211"/>
    </source>
</evidence>
<evidence type="ECO:0000313" key="15">
    <source>
        <dbReference type="EMBL" id="QJY47913.1"/>
    </source>
</evidence>
<evidence type="ECO:0000259" key="14">
    <source>
        <dbReference type="PROSITE" id="PS50944"/>
    </source>
</evidence>
<dbReference type="SUPFAM" id="SSF50037">
    <property type="entry name" value="C-terminal domain of transcriptional repressors"/>
    <property type="match status" value="1"/>
</dbReference>
<keyword evidence="11" id="KW-0464">Manganese</keyword>
<dbReference type="GO" id="GO:0003700">
    <property type="term" value="F:DNA-binding transcription factor activity"/>
    <property type="evidence" value="ECO:0007669"/>
    <property type="project" value="InterPro"/>
</dbReference>
<dbReference type="InterPro" id="IPR022689">
    <property type="entry name" value="Iron_dep_repressor"/>
</dbReference>
<dbReference type="Proteomes" id="UP000505377">
    <property type="component" value="Chromosome"/>
</dbReference>
<dbReference type="SUPFAM" id="SSF46785">
    <property type="entry name" value="Winged helix' DNA-binding domain"/>
    <property type="match status" value="1"/>
</dbReference>
<dbReference type="InterPro" id="IPR008988">
    <property type="entry name" value="Transcriptional_repressor_C"/>
</dbReference>
<keyword evidence="9" id="KW-0010">Activator</keyword>
<dbReference type="SUPFAM" id="SSF47979">
    <property type="entry name" value="Iron-dependent repressor protein, dimerization domain"/>
    <property type="match status" value="1"/>
</dbReference>
<dbReference type="Pfam" id="PF04023">
    <property type="entry name" value="FeoA"/>
    <property type="match status" value="1"/>
</dbReference>
<evidence type="ECO:0000256" key="13">
    <source>
        <dbReference type="SAM" id="MobiDB-lite"/>
    </source>
</evidence>
<dbReference type="Gene3D" id="2.30.30.90">
    <property type="match status" value="1"/>
</dbReference>
<dbReference type="Pfam" id="PF02742">
    <property type="entry name" value="Fe_dep_repr_C"/>
    <property type="match status" value="1"/>
</dbReference>
<protein>
    <recommendedName>
        <fullName evidence="12">Manganese transport regulator</fullName>
    </recommendedName>
</protein>
<dbReference type="Gene3D" id="1.10.60.10">
    <property type="entry name" value="Iron dependent repressor, metal binding and dimerisation domain"/>
    <property type="match status" value="1"/>
</dbReference>
<sequence>MRAVAARHQSHQCCSRPHTEAVEDFLKAVFDLTTSRGSATTSSLAELLGVAPPSVSAMLNRLAVDDLVVRPAAHRVELTDHGRRHAVTVIRRQRLVEEFLVRVLGVPWEDVHAEADILEHAVSERLLERIDAFLGHPTHDPHGDPIPTRHGHHDDGRPPALSQAHPGSHVVVSRVSARDSTALRYLGELGIRPGVALEVLEQAPFGGPLWVRLDGRRIPLGPQLADLVFGGTP</sequence>
<reference evidence="15 16" key="1">
    <citation type="submission" date="2020-05" db="EMBL/GenBank/DDBJ databases">
        <authorList>
            <person name="Mo P."/>
        </authorList>
    </citation>
    <scope>NUCLEOTIDE SEQUENCE [LARGE SCALE GENOMIC DNA]</scope>
    <source>
        <strain evidence="15 16">Gen01</strain>
    </source>
</reference>
<dbReference type="GO" id="GO:0005737">
    <property type="term" value="C:cytoplasm"/>
    <property type="evidence" value="ECO:0007669"/>
    <property type="project" value="UniProtKB-SubCell"/>
</dbReference>
<dbReference type="PANTHER" id="PTHR33238:SF11">
    <property type="entry name" value="TRANSCRIPTIONAL REGULATOR MNTR"/>
    <property type="match status" value="1"/>
</dbReference>
<dbReference type="Pfam" id="PF01325">
    <property type="entry name" value="Fe_dep_repress"/>
    <property type="match status" value="1"/>
</dbReference>
<organism evidence="15 16">
    <name type="scientific">Pseudonocardia broussonetiae</name>
    <dbReference type="NCBI Taxonomy" id="2736640"/>
    <lineage>
        <taxon>Bacteria</taxon>
        <taxon>Bacillati</taxon>
        <taxon>Actinomycetota</taxon>
        <taxon>Actinomycetes</taxon>
        <taxon>Pseudonocardiales</taxon>
        <taxon>Pseudonocardiaceae</taxon>
        <taxon>Pseudonocardia</taxon>
    </lineage>
</organism>
<dbReference type="InterPro" id="IPR050536">
    <property type="entry name" value="DtxR_MntR_Metal-Reg"/>
</dbReference>
<keyword evidence="16" id="KW-1185">Reference proteome</keyword>
<dbReference type="PANTHER" id="PTHR33238">
    <property type="entry name" value="IRON (METAL) DEPENDENT REPRESSOR, DTXR FAMILY"/>
    <property type="match status" value="1"/>
</dbReference>
<evidence type="ECO:0000256" key="9">
    <source>
        <dbReference type="ARBA" id="ARBA00023159"/>
    </source>
</evidence>
<evidence type="ECO:0000256" key="2">
    <source>
        <dbReference type="ARBA" id="ARBA00007871"/>
    </source>
</evidence>
<evidence type="ECO:0000256" key="7">
    <source>
        <dbReference type="ARBA" id="ARBA00023015"/>
    </source>
</evidence>
<evidence type="ECO:0000256" key="10">
    <source>
        <dbReference type="ARBA" id="ARBA00023163"/>
    </source>
</evidence>
<feature type="region of interest" description="Disordered" evidence="13">
    <location>
        <begin position="138"/>
        <end position="173"/>
    </location>
</feature>
<evidence type="ECO:0000256" key="12">
    <source>
        <dbReference type="ARBA" id="ARBA00032593"/>
    </source>
</evidence>
<evidence type="ECO:0000256" key="5">
    <source>
        <dbReference type="ARBA" id="ARBA00022491"/>
    </source>
</evidence>
<dbReference type="InterPro" id="IPR036388">
    <property type="entry name" value="WH-like_DNA-bd_sf"/>
</dbReference>
<keyword evidence="6" id="KW-0408">Iron</keyword>
<keyword evidence="4" id="KW-0963">Cytoplasm</keyword>
<gene>
    <name evidence="15" type="ORF">HOP40_20660</name>
</gene>
<dbReference type="InterPro" id="IPR001367">
    <property type="entry name" value="Fe_dep_repressor"/>
</dbReference>
<evidence type="ECO:0000313" key="16">
    <source>
        <dbReference type="Proteomes" id="UP000505377"/>
    </source>
</evidence>
<evidence type="ECO:0000256" key="1">
    <source>
        <dbReference type="ARBA" id="ARBA00004496"/>
    </source>
</evidence>
<comment type="subcellular location">
    <subcellularLocation>
        <location evidence="1">Cytoplasm</location>
    </subcellularLocation>
</comment>
<dbReference type="GO" id="GO:0046914">
    <property type="term" value="F:transition metal ion binding"/>
    <property type="evidence" value="ECO:0007669"/>
    <property type="project" value="InterPro"/>
</dbReference>
<name>A0A6M6JL51_9PSEU</name>
<keyword evidence="10" id="KW-0804">Transcription</keyword>
<dbReference type="EMBL" id="CP053564">
    <property type="protein sequence ID" value="QJY47913.1"/>
    <property type="molecule type" value="Genomic_DNA"/>
</dbReference>
<feature type="domain" description="HTH dtxR-type" evidence="14">
    <location>
        <begin position="19"/>
        <end position="79"/>
    </location>
</feature>